<evidence type="ECO:0000256" key="11">
    <source>
        <dbReference type="ARBA" id="ARBA00023180"/>
    </source>
</evidence>
<dbReference type="FunFam" id="1.20.1070.10:FF:000047">
    <property type="entry name" value="Muscarinic acetylcholine receptor"/>
    <property type="match status" value="1"/>
</dbReference>
<evidence type="ECO:0000256" key="4">
    <source>
        <dbReference type="ARBA" id="ARBA00022692"/>
    </source>
</evidence>
<keyword evidence="7 14" id="KW-0297">G-protein coupled receptor</keyword>
<dbReference type="PRINTS" id="PR00243">
    <property type="entry name" value="MUSCARINICR"/>
</dbReference>
<keyword evidence="19" id="KW-1185">Reference proteome</keyword>
<accession>A0A8C8EPS2</accession>
<dbReference type="Proteomes" id="UP000694402">
    <property type="component" value="Unassembled WGS sequence"/>
</dbReference>
<dbReference type="GeneTree" id="ENSGT00940000160084"/>
<dbReference type="SUPFAM" id="SSF81321">
    <property type="entry name" value="Family A G protein-coupled receptor-like"/>
    <property type="match status" value="1"/>
</dbReference>
<keyword evidence="13 15" id="KW-0628">Postsynaptic cell membrane</keyword>
<evidence type="ECO:0000256" key="8">
    <source>
        <dbReference type="ARBA" id="ARBA00023136"/>
    </source>
</evidence>
<evidence type="ECO:0000256" key="2">
    <source>
        <dbReference type="ARBA" id="ARBA00022475"/>
    </source>
</evidence>
<dbReference type="GO" id="GO:0016907">
    <property type="term" value="F:G protein-coupled acetylcholine receptor activity"/>
    <property type="evidence" value="ECO:0007669"/>
    <property type="project" value="UniProtKB-UniRule"/>
</dbReference>
<feature type="transmembrane region" description="Helical" evidence="15">
    <location>
        <begin position="15"/>
        <end position="43"/>
    </location>
</feature>
<feature type="compositionally biased region" description="Basic and acidic residues" evidence="16">
    <location>
        <begin position="233"/>
        <end position="242"/>
    </location>
</feature>
<evidence type="ECO:0000256" key="6">
    <source>
        <dbReference type="ARBA" id="ARBA00023018"/>
    </source>
</evidence>
<evidence type="ECO:0000256" key="15">
    <source>
        <dbReference type="RuleBase" id="RU361191"/>
    </source>
</evidence>
<dbReference type="PRINTS" id="PR00237">
    <property type="entry name" value="GPCRRHODOPSN"/>
</dbReference>
<dbReference type="SMART" id="SM01381">
    <property type="entry name" value="7TM_GPCR_Srsx"/>
    <property type="match status" value="1"/>
</dbReference>
<protein>
    <recommendedName>
        <fullName evidence="15">Muscarinic acetylcholine receptor</fullName>
    </recommendedName>
</protein>
<keyword evidence="4 14" id="KW-0812">Transmembrane</keyword>
<organism evidence="18 19">
    <name type="scientific">Oncorhynchus tshawytscha</name>
    <name type="common">Chinook salmon</name>
    <name type="synonym">Salmo tshawytscha</name>
    <dbReference type="NCBI Taxonomy" id="74940"/>
    <lineage>
        <taxon>Eukaryota</taxon>
        <taxon>Metazoa</taxon>
        <taxon>Chordata</taxon>
        <taxon>Craniata</taxon>
        <taxon>Vertebrata</taxon>
        <taxon>Euteleostomi</taxon>
        <taxon>Actinopterygii</taxon>
        <taxon>Neopterygii</taxon>
        <taxon>Teleostei</taxon>
        <taxon>Protacanthopterygii</taxon>
        <taxon>Salmoniformes</taxon>
        <taxon>Salmonidae</taxon>
        <taxon>Salmoninae</taxon>
        <taxon>Oncorhynchus</taxon>
    </lineage>
</organism>
<keyword evidence="11" id="KW-0325">Glycoprotein</keyword>
<dbReference type="CDD" id="cd15299">
    <property type="entry name" value="7tmA_mAChR_M3"/>
    <property type="match status" value="1"/>
</dbReference>
<dbReference type="GO" id="GO:0007197">
    <property type="term" value="P:adenylate cyclase-inhibiting G protein-coupled acetylcholine receptor signaling pathway"/>
    <property type="evidence" value="ECO:0007669"/>
    <property type="project" value="TreeGrafter"/>
</dbReference>
<evidence type="ECO:0000313" key="18">
    <source>
        <dbReference type="Ensembl" id="ENSOTSP00005018065.2"/>
    </source>
</evidence>
<keyword evidence="6 15" id="KW-0770">Synapse</keyword>
<keyword evidence="10 14" id="KW-0675">Receptor</keyword>
<dbReference type="AlphaFoldDB" id="A0A8C8EPS2"/>
<gene>
    <name evidence="18" type="primary">CHRM3</name>
</gene>
<evidence type="ECO:0000256" key="10">
    <source>
        <dbReference type="ARBA" id="ARBA00023170"/>
    </source>
</evidence>
<dbReference type="InterPro" id="IPR000995">
    <property type="entry name" value="Musac_Ach_rcpt"/>
</dbReference>
<keyword evidence="12 14" id="KW-0807">Transducer</keyword>
<dbReference type="GO" id="GO:0006940">
    <property type="term" value="P:regulation of smooth muscle contraction"/>
    <property type="evidence" value="ECO:0007669"/>
    <property type="project" value="TreeGrafter"/>
</dbReference>
<evidence type="ECO:0000256" key="5">
    <source>
        <dbReference type="ARBA" id="ARBA00022989"/>
    </source>
</evidence>
<evidence type="ECO:0000256" key="16">
    <source>
        <dbReference type="SAM" id="MobiDB-lite"/>
    </source>
</evidence>
<dbReference type="Pfam" id="PF00001">
    <property type="entry name" value="7tm_1"/>
    <property type="match status" value="1"/>
</dbReference>
<sequence length="423" mass="47610">TRPALPPSVDPSHTIWQVILIVFLTGSLSLVTIVGNILVLISFKVNKQLKTVNNYYLLSLAFADLIIGTLSMNLYTTYIIMDQWALGNWACDLWLAIDYVASNASVMNLLVISFDRYFSITRPLTYRAKRTTKRALTMISMAWSVSFVLWAPAILFWQYIVGERTVPRGECFIQFLSEPIITFCTAIAAFYLPVTIMTVLYWRIYRETENRQKDLAGLRGSGAGNKAGQGGSQKDEEEKKEEAQEEEAPMVPKTGSSRSCSSYELNQATSTKSHQTGDVSSTSKSPSSAPISLKDAAMAKRFASKAKTQITKRKKQSVVKEKKEKKAAQTLSAILLAFIITWTPYNIMVLVNTFCTGCIPEALWALGYWLCYVNSTINPMCYAMCNLTFRNTFKMILLCRWQDINKRNKPQPSSIRQNTVTDL</sequence>
<feature type="transmembrane region" description="Helical" evidence="15">
    <location>
        <begin position="93"/>
        <end position="114"/>
    </location>
</feature>
<feature type="compositionally biased region" description="Gly residues" evidence="16">
    <location>
        <begin position="219"/>
        <end position="231"/>
    </location>
</feature>
<reference evidence="18" key="2">
    <citation type="submission" date="2025-09" db="UniProtKB">
        <authorList>
            <consortium name="Ensembl"/>
        </authorList>
    </citation>
    <scope>IDENTIFICATION</scope>
</reference>
<evidence type="ECO:0000256" key="3">
    <source>
        <dbReference type="ARBA" id="ARBA00022553"/>
    </source>
</evidence>
<evidence type="ECO:0000313" key="19">
    <source>
        <dbReference type="Proteomes" id="UP000694402"/>
    </source>
</evidence>
<dbReference type="Ensembl" id="ENSOTST00005019662.2">
    <property type="protein sequence ID" value="ENSOTSP00005018065.2"/>
    <property type="gene ID" value="ENSOTSG00005069582.1"/>
</dbReference>
<keyword evidence="9" id="KW-1015">Disulfide bond</keyword>
<evidence type="ECO:0000256" key="14">
    <source>
        <dbReference type="RuleBase" id="RU000688"/>
    </source>
</evidence>
<comment type="similarity">
    <text evidence="15">Belongs to the G-protein coupled receptor 1 family. Muscarinic acetylcholine receptor subfamily.</text>
</comment>
<dbReference type="FunFam" id="1.20.1070.10:FF:000103">
    <property type="entry name" value="Muscarinic acetylcholine receptor"/>
    <property type="match status" value="1"/>
</dbReference>
<evidence type="ECO:0000256" key="9">
    <source>
        <dbReference type="ARBA" id="ARBA00023157"/>
    </source>
</evidence>
<feature type="transmembrane region" description="Helical" evidence="15">
    <location>
        <begin position="135"/>
        <end position="160"/>
    </location>
</feature>
<comment type="function">
    <text evidence="1">The muscarinic acetylcholine receptor mediates various cellular responses, including inhibition of adenylate cyclase, breakdown of phosphoinositides and modulation of potassium channels through the action of G proteins. Primary transducing effect is Pi turnover.</text>
</comment>
<keyword evidence="2 15" id="KW-1003">Cell membrane</keyword>
<dbReference type="GO" id="GO:0004993">
    <property type="term" value="F:G protein-coupled serotonin receptor activity"/>
    <property type="evidence" value="ECO:0007669"/>
    <property type="project" value="TreeGrafter"/>
</dbReference>
<name>A0A8C8EPS2_ONCTS</name>
<dbReference type="InterPro" id="IPR017452">
    <property type="entry name" value="GPCR_Rhodpsn_7TM"/>
</dbReference>
<feature type="transmembrane region" description="Helical" evidence="15">
    <location>
        <begin position="363"/>
        <end position="385"/>
    </location>
</feature>
<feature type="domain" description="G-protein coupled receptors family 1 profile" evidence="17">
    <location>
        <begin position="35"/>
        <end position="382"/>
    </location>
</feature>
<feature type="region of interest" description="Disordered" evidence="16">
    <location>
        <begin position="215"/>
        <end position="291"/>
    </location>
</feature>
<feature type="transmembrane region" description="Helical" evidence="15">
    <location>
        <begin position="330"/>
        <end position="351"/>
    </location>
</feature>
<comment type="subcellular location">
    <subcellularLocation>
        <location evidence="15">Cell membrane</location>
        <topology evidence="15">Multi-pass membrane protein</topology>
    </subcellularLocation>
    <subcellularLocation>
        <location evidence="15">Postsynaptic cell membrane</location>
        <topology evidence="15">Multi-pass membrane protein</topology>
    </subcellularLocation>
</comment>
<feature type="transmembrane region" description="Helical" evidence="15">
    <location>
        <begin position="55"/>
        <end position="81"/>
    </location>
</feature>
<feature type="compositionally biased region" description="Polar residues" evidence="16">
    <location>
        <begin position="254"/>
        <end position="279"/>
    </location>
</feature>
<dbReference type="PROSITE" id="PS50262">
    <property type="entry name" value="G_PROTEIN_RECEP_F1_2"/>
    <property type="match status" value="1"/>
</dbReference>
<evidence type="ECO:0000256" key="13">
    <source>
        <dbReference type="ARBA" id="ARBA00023257"/>
    </source>
</evidence>
<dbReference type="PANTHER" id="PTHR24247">
    <property type="entry name" value="5-HYDROXYTRYPTAMINE RECEPTOR"/>
    <property type="match status" value="1"/>
</dbReference>
<dbReference type="GO" id="GO:0030425">
    <property type="term" value="C:dendrite"/>
    <property type="evidence" value="ECO:0007669"/>
    <property type="project" value="TreeGrafter"/>
</dbReference>
<feature type="compositionally biased region" description="Low complexity" evidence="16">
    <location>
        <begin position="280"/>
        <end position="291"/>
    </location>
</feature>
<dbReference type="InterPro" id="IPR000276">
    <property type="entry name" value="GPCR_Rhodpsn"/>
</dbReference>
<evidence type="ECO:0000256" key="7">
    <source>
        <dbReference type="ARBA" id="ARBA00023040"/>
    </source>
</evidence>
<feature type="transmembrane region" description="Helical" evidence="15">
    <location>
        <begin position="180"/>
        <end position="202"/>
    </location>
</feature>
<keyword evidence="8 15" id="KW-0472">Membrane</keyword>
<evidence type="ECO:0000256" key="1">
    <source>
        <dbReference type="ARBA" id="ARBA00003336"/>
    </source>
</evidence>
<reference evidence="18" key="1">
    <citation type="submission" date="2025-08" db="UniProtKB">
        <authorList>
            <consortium name="Ensembl"/>
        </authorList>
    </citation>
    <scope>IDENTIFICATION</scope>
</reference>
<dbReference type="PANTHER" id="PTHR24247:SF183">
    <property type="entry name" value="MUSCARINIC ACETYLCHOLINE RECEPTOR M3"/>
    <property type="match status" value="1"/>
</dbReference>
<proteinExistence type="inferred from homology"/>
<dbReference type="PROSITE" id="PS00237">
    <property type="entry name" value="G_PROTEIN_RECEP_F1_1"/>
    <property type="match status" value="1"/>
</dbReference>
<evidence type="ECO:0000256" key="12">
    <source>
        <dbReference type="ARBA" id="ARBA00023224"/>
    </source>
</evidence>
<dbReference type="GO" id="GO:0007187">
    <property type="term" value="P:G protein-coupled receptor signaling pathway, coupled to cyclic nucleotide second messenger"/>
    <property type="evidence" value="ECO:0007669"/>
    <property type="project" value="TreeGrafter"/>
</dbReference>
<dbReference type="Gene3D" id="1.20.1070.10">
    <property type="entry name" value="Rhodopsin 7-helix transmembrane proteins"/>
    <property type="match status" value="1"/>
</dbReference>
<keyword evidence="3" id="KW-0597">Phosphoprotein</keyword>
<keyword evidence="5 15" id="KW-1133">Transmembrane helix</keyword>
<dbReference type="GO" id="GO:0045211">
    <property type="term" value="C:postsynaptic membrane"/>
    <property type="evidence" value="ECO:0007669"/>
    <property type="project" value="UniProtKB-SubCell"/>
</dbReference>
<evidence type="ECO:0000259" key="17">
    <source>
        <dbReference type="PROSITE" id="PS50262"/>
    </source>
</evidence>